<feature type="transmembrane region" description="Helical" evidence="1">
    <location>
        <begin position="12"/>
        <end position="37"/>
    </location>
</feature>
<evidence type="ECO:0008006" key="4">
    <source>
        <dbReference type="Google" id="ProtNLM"/>
    </source>
</evidence>
<dbReference type="NCBIfam" id="TIGR02532">
    <property type="entry name" value="IV_pilin_GFxxxE"/>
    <property type="match status" value="1"/>
</dbReference>
<evidence type="ECO:0000256" key="1">
    <source>
        <dbReference type="SAM" id="Phobius"/>
    </source>
</evidence>
<sequence length="212" mass="22673">MNQMTGKPHSSAGFTLIELMIAMLIALVVSAGAIQLFSQSIAATTRASEIQQGQQTLLAVIEHLLPRIREANTLNSNPDDPNHLGLQITRRASNVSPGYNCTGAPVGAGANVTERYYSDGTDLLCESDGRTVTVAFNITGISVNQVFEDTTEDGRGDTVHSTAPFPEGEAIMGAEILIEQPLVDSESRTIPLHIALRNNVMQARNKNGDFAP</sequence>
<keyword evidence="1" id="KW-1133">Transmembrane helix</keyword>
<proteinExistence type="predicted"/>
<keyword evidence="3" id="KW-1185">Reference proteome</keyword>
<reference evidence="2" key="1">
    <citation type="submission" date="2016-11" db="EMBL/GenBank/DDBJ databases">
        <title>Draft Genome Sequence of Marinobacter hydrocarbonoclasticus strain STW2, a polyaromatic aromatic hydrocarbon degrading and denitrifying bacterium from rhizosphere of Seagrass Enhalus acodoides.</title>
        <authorList>
            <person name="Ling J."/>
            <person name="Dong J."/>
        </authorList>
    </citation>
    <scope>NUCLEOTIDE SEQUENCE [LARGE SCALE GENOMIC DNA]</scope>
    <source>
        <strain evidence="2">STW2</strain>
    </source>
</reference>
<dbReference type="Proteomes" id="UP000183986">
    <property type="component" value="Unassembled WGS sequence"/>
</dbReference>
<organism evidence="2 3">
    <name type="scientific">Marinobacter nauticus</name>
    <name type="common">Marinobacter hydrocarbonoclasticus</name>
    <name type="synonym">Marinobacter aquaeolei</name>
    <dbReference type="NCBI Taxonomy" id="2743"/>
    <lineage>
        <taxon>Bacteria</taxon>
        <taxon>Pseudomonadati</taxon>
        <taxon>Pseudomonadota</taxon>
        <taxon>Gammaproteobacteria</taxon>
        <taxon>Pseudomonadales</taxon>
        <taxon>Marinobacteraceae</taxon>
        <taxon>Marinobacter</taxon>
    </lineage>
</organism>
<keyword evidence="1" id="KW-0812">Transmembrane</keyword>
<evidence type="ECO:0000313" key="3">
    <source>
        <dbReference type="Proteomes" id="UP000183986"/>
    </source>
</evidence>
<accession>A0A1M2UVX5</accession>
<comment type="caution">
    <text evidence="2">The sequence shown here is derived from an EMBL/GenBank/DDBJ whole genome shotgun (WGS) entry which is preliminary data.</text>
</comment>
<protein>
    <recommendedName>
        <fullName evidence="4">Prepilin-type N-terminal cleavage/methylation domain-containing protein</fullName>
    </recommendedName>
</protein>
<dbReference type="PROSITE" id="PS00409">
    <property type="entry name" value="PROKAR_NTER_METHYL"/>
    <property type="match status" value="1"/>
</dbReference>
<gene>
    <name evidence="2" type="ORF">BEE62_05035</name>
</gene>
<dbReference type="EMBL" id="MPKY01000001">
    <property type="protein sequence ID" value="OJS99503.1"/>
    <property type="molecule type" value="Genomic_DNA"/>
</dbReference>
<evidence type="ECO:0000313" key="2">
    <source>
        <dbReference type="EMBL" id="OJS99503.1"/>
    </source>
</evidence>
<dbReference type="Gene3D" id="3.30.700.10">
    <property type="entry name" value="Glycoprotein, Type 4 Pilin"/>
    <property type="match status" value="1"/>
</dbReference>
<dbReference type="SUPFAM" id="SSF54523">
    <property type="entry name" value="Pili subunits"/>
    <property type="match status" value="1"/>
</dbReference>
<dbReference type="RefSeq" id="WP_072676515.1">
    <property type="nucleotide sequence ID" value="NZ_MPKY01000001.1"/>
</dbReference>
<dbReference type="Pfam" id="PF07963">
    <property type="entry name" value="N_methyl"/>
    <property type="match status" value="1"/>
</dbReference>
<keyword evidence="1" id="KW-0472">Membrane</keyword>
<dbReference type="InterPro" id="IPR045584">
    <property type="entry name" value="Pilin-like"/>
</dbReference>
<name>A0A1M2UVX5_MARNT</name>
<dbReference type="InterPro" id="IPR012902">
    <property type="entry name" value="N_methyl_site"/>
</dbReference>
<dbReference type="AlphaFoldDB" id="A0A1M2UVX5"/>